<reference evidence="1" key="1">
    <citation type="submission" date="2024-04" db="UniProtKB">
        <authorList>
            <consortium name="EnsemblMetazoa"/>
        </authorList>
    </citation>
    <scope>IDENTIFICATION</scope>
    <source>
        <strain evidence="1">EBRO</strain>
    </source>
</reference>
<organism evidence="1 2">
    <name type="scientific">Anopheles atroparvus</name>
    <name type="common">European mosquito</name>
    <dbReference type="NCBI Taxonomy" id="41427"/>
    <lineage>
        <taxon>Eukaryota</taxon>
        <taxon>Metazoa</taxon>
        <taxon>Ecdysozoa</taxon>
        <taxon>Arthropoda</taxon>
        <taxon>Hexapoda</taxon>
        <taxon>Insecta</taxon>
        <taxon>Pterygota</taxon>
        <taxon>Neoptera</taxon>
        <taxon>Endopterygota</taxon>
        <taxon>Diptera</taxon>
        <taxon>Nematocera</taxon>
        <taxon>Culicoidea</taxon>
        <taxon>Culicidae</taxon>
        <taxon>Anophelinae</taxon>
        <taxon>Anopheles</taxon>
    </lineage>
</organism>
<dbReference type="EnsemblMetazoa" id="ENSAATROPT013784">
    <property type="protein sequence ID" value="ENSAATROPP012553"/>
    <property type="gene ID" value="ENSAATROPG011189"/>
</dbReference>
<evidence type="ECO:0000313" key="1">
    <source>
        <dbReference type="EnsemblMetazoa" id="ENSAATROPP012553"/>
    </source>
</evidence>
<accession>A0AAG5DPD9</accession>
<dbReference type="AlphaFoldDB" id="A0AAG5DPD9"/>
<evidence type="ECO:0000313" key="2">
    <source>
        <dbReference type="Proteomes" id="UP000075880"/>
    </source>
</evidence>
<dbReference type="Proteomes" id="UP000075880">
    <property type="component" value="Unassembled WGS sequence"/>
</dbReference>
<protein>
    <submittedName>
        <fullName evidence="1">Uncharacterized protein</fullName>
    </submittedName>
</protein>
<keyword evidence="2" id="KW-1185">Reference proteome</keyword>
<sequence length="62" mass="6971">SIKATGWAGLTSLGSLTAQFCFDVGSDWRGFIQKQFNLHIFSVKLHRNVSNSVQATRKDTIW</sequence>
<proteinExistence type="predicted"/>
<name>A0AAG5DPD9_ANOAO</name>